<dbReference type="InterPro" id="IPR024983">
    <property type="entry name" value="CHAT_dom"/>
</dbReference>
<evidence type="ECO:0000313" key="3">
    <source>
        <dbReference type="Proteomes" id="UP001596956"/>
    </source>
</evidence>
<sequence length="154" mass="15322">RGLASVYPRAAVLQGPAARVDEVLRALEGAGIAHLAAHGSASAQTPMLASVRLEDGPLFAYDAERLSRAPRVTVLSSCWVGGSVPASSGAPLGMAASLLAMGGTVVVAGVLPVSDHGIGAAMLGFHRALRAGVAPARAVADHLADAGFICYGTG</sequence>
<evidence type="ECO:0000313" key="2">
    <source>
        <dbReference type="EMBL" id="MFD0803475.1"/>
    </source>
</evidence>
<protein>
    <submittedName>
        <fullName evidence="2">CHAT domain-containing protein</fullName>
    </submittedName>
</protein>
<gene>
    <name evidence="2" type="ORF">ACFQZU_19405</name>
</gene>
<dbReference type="Proteomes" id="UP001596956">
    <property type="component" value="Unassembled WGS sequence"/>
</dbReference>
<comment type="caution">
    <text evidence="2">The sequence shown here is derived from an EMBL/GenBank/DDBJ whole genome shotgun (WGS) entry which is preliminary data.</text>
</comment>
<name>A0ABW3BKE5_9ACTN</name>
<proteinExistence type="predicted"/>
<feature type="domain" description="CHAT" evidence="1">
    <location>
        <begin position="9"/>
        <end position="140"/>
    </location>
</feature>
<organism evidence="2 3">
    <name type="scientific">Streptomonospora algeriensis</name>
    <dbReference type="NCBI Taxonomy" id="995084"/>
    <lineage>
        <taxon>Bacteria</taxon>
        <taxon>Bacillati</taxon>
        <taxon>Actinomycetota</taxon>
        <taxon>Actinomycetes</taxon>
        <taxon>Streptosporangiales</taxon>
        <taxon>Nocardiopsidaceae</taxon>
        <taxon>Streptomonospora</taxon>
    </lineage>
</organism>
<evidence type="ECO:0000259" key="1">
    <source>
        <dbReference type="Pfam" id="PF12770"/>
    </source>
</evidence>
<keyword evidence="3" id="KW-1185">Reference proteome</keyword>
<dbReference type="Pfam" id="PF12770">
    <property type="entry name" value="CHAT"/>
    <property type="match status" value="1"/>
</dbReference>
<reference evidence="3" key="1">
    <citation type="journal article" date="2019" name="Int. J. Syst. Evol. Microbiol.">
        <title>The Global Catalogue of Microorganisms (GCM) 10K type strain sequencing project: providing services to taxonomists for standard genome sequencing and annotation.</title>
        <authorList>
            <consortium name="The Broad Institute Genomics Platform"/>
            <consortium name="The Broad Institute Genome Sequencing Center for Infectious Disease"/>
            <person name="Wu L."/>
            <person name="Ma J."/>
        </authorList>
    </citation>
    <scope>NUCLEOTIDE SEQUENCE [LARGE SCALE GENOMIC DNA]</scope>
    <source>
        <strain evidence="3">CCUG 63369</strain>
    </source>
</reference>
<accession>A0ABW3BKE5</accession>
<dbReference type="EMBL" id="JBHTHR010000913">
    <property type="protein sequence ID" value="MFD0803475.1"/>
    <property type="molecule type" value="Genomic_DNA"/>
</dbReference>
<feature type="non-terminal residue" evidence="2">
    <location>
        <position position="1"/>
    </location>
</feature>